<reference evidence="3" key="1">
    <citation type="submission" date="2023-03" db="EMBL/GenBank/DDBJ databases">
        <title>Massive genome expansion in bonnet fungi (Mycena s.s.) driven by repeated elements and novel gene families across ecological guilds.</title>
        <authorList>
            <consortium name="Lawrence Berkeley National Laboratory"/>
            <person name="Harder C.B."/>
            <person name="Miyauchi S."/>
            <person name="Viragh M."/>
            <person name="Kuo A."/>
            <person name="Thoen E."/>
            <person name="Andreopoulos B."/>
            <person name="Lu D."/>
            <person name="Skrede I."/>
            <person name="Drula E."/>
            <person name="Henrissat B."/>
            <person name="Morin E."/>
            <person name="Kohler A."/>
            <person name="Barry K."/>
            <person name="LaButti K."/>
            <person name="Morin E."/>
            <person name="Salamov A."/>
            <person name="Lipzen A."/>
            <person name="Mereny Z."/>
            <person name="Hegedus B."/>
            <person name="Baldrian P."/>
            <person name="Stursova M."/>
            <person name="Weitz H."/>
            <person name="Taylor A."/>
            <person name="Grigoriev I.V."/>
            <person name="Nagy L.G."/>
            <person name="Martin F."/>
            <person name="Kauserud H."/>
        </authorList>
    </citation>
    <scope>NUCLEOTIDE SEQUENCE</scope>
    <source>
        <strain evidence="3">CBHHK182m</strain>
    </source>
</reference>
<sequence>MQNPSPSSTPAQPYRVPDLWFEDDNLILRAENALFRVSKGILAARSSVFRDMLSFPHPQSRLSNSMHDPDDEPEDEHTYEGCPVVRLHDSAADVTAFLKAIFDSSFFEPPPAKTDLATITGILRLSHKYDVQFLRRRAVQHLETGFPTSLAVYEVSGAETFSSDGLDDSLLTIRCASEVGASWVLPTAFYFLCYSDMRDILNAREWANLSPVDRETTIVSYTKQRLACPPVLPFLRIPFTEGCTSLDRCSAYKAAYLLDVGSWNISDPLGSYKDWAPFEGKVCAFCLARSEEYHRAARKKLWEELPGIYGLPGWDVLERMKAEALAVEVVMT</sequence>
<gene>
    <name evidence="3" type="ORF">B0H16DRAFT_1586173</name>
</gene>
<feature type="region of interest" description="Disordered" evidence="1">
    <location>
        <begin position="59"/>
        <end position="78"/>
    </location>
</feature>
<evidence type="ECO:0000313" key="3">
    <source>
        <dbReference type="EMBL" id="KAJ7729743.1"/>
    </source>
</evidence>
<feature type="domain" description="BTB" evidence="2">
    <location>
        <begin position="24"/>
        <end position="146"/>
    </location>
</feature>
<dbReference type="SUPFAM" id="SSF54695">
    <property type="entry name" value="POZ domain"/>
    <property type="match status" value="1"/>
</dbReference>
<keyword evidence="4" id="KW-1185">Reference proteome</keyword>
<evidence type="ECO:0000259" key="2">
    <source>
        <dbReference type="SMART" id="SM00225"/>
    </source>
</evidence>
<name>A0AAD7HXC3_9AGAR</name>
<dbReference type="CDD" id="cd18186">
    <property type="entry name" value="BTB_POZ_ZBTB_KLHL-like"/>
    <property type="match status" value="1"/>
</dbReference>
<comment type="caution">
    <text evidence="3">The sequence shown here is derived from an EMBL/GenBank/DDBJ whole genome shotgun (WGS) entry which is preliminary data.</text>
</comment>
<evidence type="ECO:0000256" key="1">
    <source>
        <dbReference type="SAM" id="MobiDB-lite"/>
    </source>
</evidence>
<evidence type="ECO:0000313" key="4">
    <source>
        <dbReference type="Proteomes" id="UP001215598"/>
    </source>
</evidence>
<dbReference type="SMART" id="SM00225">
    <property type="entry name" value="BTB"/>
    <property type="match status" value="1"/>
</dbReference>
<dbReference type="AlphaFoldDB" id="A0AAD7HXC3"/>
<protein>
    <recommendedName>
        <fullName evidence="2">BTB domain-containing protein</fullName>
    </recommendedName>
</protein>
<organism evidence="3 4">
    <name type="scientific">Mycena metata</name>
    <dbReference type="NCBI Taxonomy" id="1033252"/>
    <lineage>
        <taxon>Eukaryota</taxon>
        <taxon>Fungi</taxon>
        <taxon>Dikarya</taxon>
        <taxon>Basidiomycota</taxon>
        <taxon>Agaricomycotina</taxon>
        <taxon>Agaricomycetes</taxon>
        <taxon>Agaricomycetidae</taxon>
        <taxon>Agaricales</taxon>
        <taxon>Marasmiineae</taxon>
        <taxon>Mycenaceae</taxon>
        <taxon>Mycena</taxon>
    </lineage>
</organism>
<dbReference type="InterPro" id="IPR011333">
    <property type="entry name" value="SKP1/BTB/POZ_sf"/>
</dbReference>
<proteinExistence type="predicted"/>
<accession>A0AAD7HXC3</accession>
<dbReference type="Gene3D" id="3.30.710.10">
    <property type="entry name" value="Potassium Channel Kv1.1, Chain A"/>
    <property type="match status" value="1"/>
</dbReference>
<dbReference type="EMBL" id="JARKIB010000163">
    <property type="protein sequence ID" value="KAJ7729743.1"/>
    <property type="molecule type" value="Genomic_DNA"/>
</dbReference>
<dbReference type="Proteomes" id="UP001215598">
    <property type="component" value="Unassembled WGS sequence"/>
</dbReference>
<dbReference type="InterPro" id="IPR000210">
    <property type="entry name" value="BTB/POZ_dom"/>
</dbReference>